<reference evidence="8 9" key="1">
    <citation type="submission" date="2018-05" db="EMBL/GenBank/DDBJ databases">
        <title>Genomic Encyclopedia of Archaeal and Bacterial Type Strains, Phase II (KMG-II): from individual species to whole genera.</title>
        <authorList>
            <person name="Goeker M."/>
        </authorList>
    </citation>
    <scope>NUCLEOTIDE SEQUENCE [LARGE SCALE GENOMIC DNA]</scope>
    <source>
        <strain evidence="8 9">DSM 23514</strain>
    </source>
</reference>
<evidence type="ECO:0000259" key="6">
    <source>
        <dbReference type="Pfam" id="PF00884"/>
    </source>
</evidence>
<comment type="similarity">
    <text evidence="1">Belongs to the sulfatase family.</text>
</comment>
<dbReference type="EMBL" id="QGGQ01000009">
    <property type="protein sequence ID" value="PWK21943.1"/>
    <property type="molecule type" value="Genomic_DNA"/>
</dbReference>
<dbReference type="PANTHER" id="PTHR43108:SF8">
    <property type="entry name" value="SD21168P"/>
    <property type="match status" value="1"/>
</dbReference>
<comment type="caution">
    <text evidence="8">The sequence shown here is derived from an EMBL/GenBank/DDBJ whole genome shotgun (WGS) entry which is preliminary data.</text>
</comment>
<evidence type="ECO:0000256" key="3">
    <source>
        <dbReference type="ARBA" id="ARBA00022801"/>
    </source>
</evidence>
<evidence type="ECO:0000256" key="1">
    <source>
        <dbReference type="ARBA" id="ARBA00008779"/>
    </source>
</evidence>
<dbReference type="Proteomes" id="UP000245667">
    <property type="component" value="Unassembled WGS sequence"/>
</dbReference>
<gene>
    <name evidence="7" type="ORF">HZY62_19380</name>
    <name evidence="8" type="ORF">LX92_03295</name>
</gene>
<dbReference type="GO" id="GO:0016787">
    <property type="term" value="F:hydrolase activity"/>
    <property type="evidence" value="ECO:0007669"/>
    <property type="project" value="UniProtKB-KW"/>
</dbReference>
<dbReference type="Pfam" id="PF00884">
    <property type="entry name" value="Sulfatase"/>
    <property type="match status" value="1"/>
</dbReference>
<proteinExistence type="inferred from homology"/>
<protein>
    <submittedName>
        <fullName evidence="7 8">Sulfatase</fullName>
    </submittedName>
</protein>
<evidence type="ECO:0000313" key="8">
    <source>
        <dbReference type="EMBL" id="PWK21943.1"/>
    </source>
</evidence>
<dbReference type="Proteomes" id="UP000651837">
    <property type="component" value="Unassembled WGS sequence"/>
</dbReference>
<keyword evidence="3" id="KW-0378">Hydrolase</keyword>
<dbReference type="CDD" id="cd16031">
    <property type="entry name" value="G6S_like"/>
    <property type="match status" value="1"/>
</dbReference>
<name>A0A316DZI2_9FLAO</name>
<dbReference type="AlphaFoldDB" id="A0A316DZI2"/>
<feature type="signal peptide" evidence="5">
    <location>
        <begin position="1"/>
        <end position="23"/>
    </location>
</feature>
<sequence>MKSFKTLLFVLCCLVIVGNRVNANYESDTIVSPVKKVKKKPRNVIFILTDDHRYDYMGFTGKVPWLETPNMDKLASEGAYLPNTFVTTSLCSPSRASILTGQFSHSHTIVDNQAPDPGNLTYFPQYLEKAGYQTSFFGKWHMGDHGDEPQPGFTHWESFRGQGVYYNPTLNINGTRVSYKDSTYITDLLTEHAVDWLDKRDRNKPFFMYLSHKAVHAAFKPARRHKGRYKGKRIELPSTYDQTKTGKYRDLKWPQWVANQRVSWHGVDYMYHENDGIYDMVVDYCETLLGVDESIGTIMDYLKKEGLDESTLVIYMGDNGFSWGEHGLIDKRHFYEESVKVPLLVRCPELFEGGITPKQMVQNIDIGPTVLAEAGINKPGNMPGVSFIPILTGDTNAPTRKEVFYEYYWEYDFPMTPTVFGMRTDRYKYIKYQGIWDRNELYDLQNDPDEMYNLIADPDKQEIAKEMSTAIYDWLGRTNGMHIPLKRTIKYRFGDYKHKNEY</sequence>
<keyword evidence="4" id="KW-0325">Glycoprotein</keyword>
<evidence type="ECO:0000313" key="9">
    <source>
        <dbReference type="Proteomes" id="UP000245667"/>
    </source>
</evidence>
<dbReference type="PANTHER" id="PTHR43108">
    <property type="entry name" value="N-ACETYLGLUCOSAMINE-6-SULFATASE FAMILY MEMBER"/>
    <property type="match status" value="1"/>
</dbReference>
<evidence type="ECO:0000256" key="2">
    <source>
        <dbReference type="ARBA" id="ARBA00022729"/>
    </source>
</evidence>
<dbReference type="SUPFAM" id="SSF53649">
    <property type="entry name" value="Alkaline phosphatase-like"/>
    <property type="match status" value="1"/>
</dbReference>
<dbReference type="InterPro" id="IPR000917">
    <property type="entry name" value="Sulfatase_N"/>
</dbReference>
<dbReference type="OrthoDB" id="9789742at2"/>
<reference evidence="7 10" key="2">
    <citation type="submission" date="2020-07" db="EMBL/GenBank/DDBJ databases">
        <title>The draft genome sequence of Maribacter polysiphoniae KCTC 22021.</title>
        <authorList>
            <person name="Mu L."/>
        </authorList>
    </citation>
    <scope>NUCLEOTIDE SEQUENCE [LARGE SCALE GENOMIC DNA]</scope>
    <source>
        <strain evidence="7 10">KCTC 22021</strain>
    </source>
</reference>
<accession>A0A316DZI2</accession>
<dbReference type="EMBL" id="JACWLN010000013">
    <property type="protein sequence ID" value="MBD1262768.1"/>
    <property type="molecule type" value="Genomic_DNA"/>
</dbReference>
<dbReference type="PROSITE" id="PS00523">
    <property type="entry name" value="SULFATASE_1"/>
    <property type="match status" value="1"/>
</dbReference>
<dbReference type="InterPro" id="IPR017850">
    <property type="entry name" value="Alkaline_phosphatase_core_sf"/>
</dbReference>
<keyword evidence="2 5" id="KW-0732">Signal</keyword>
<evidence type="ECO:0000256" key="4">
    <source>
        <dbReference type="ARBA" id="ARBA00023180"/>
    </source>
</evidence>
<dbReference type="InterPro" id="IPR024607">
    <property type="entry name" value="Sulfatase_CS"/>
</dbReference>
<evidence type="ECO:0000313" key="10">
    <source>
        <dbReference type="Proteomes" id="UP000651837"/>
    </source>
</evidence>
<feature type="domain" description="Sulfatase N-terminal" evidence="6">
    <location>
        <begin position="42"/>
        <end position="376"/>
    </location>
</feature>
<feature type="chain" id="PRO_5016362277" evidence="5">
    <location>
        <begin position="24"/>
        <end position="502"/>
    </location>
</feature>
<dbReference type="RefSeq" id="WP_109652957.1">
    <property type="nucleotide sequence ID" value="NZ_JACWLN010000013.1"/>
</dbReference>
<dbReference type="Gene3D" id="3.40.720.10">
    <property type="entry name" value="Alkaline Phosphatase, subunit A"/>
    <property type="match status" value="1"/>
</dbReference>
<organism evidence="8 9">
    <name type="scientific">Maribacter polysiphoniae</name>
    <dbReference type="NCBI Taxonomy" id="429344"/>
    <lineage>
        <taxon>Bacteria</taxon>
        <taxon>Pseudomonadati</taxon>
        <taxon>Bacteroidota</taxon>
        <taxon>Flavobacteriia</taxon>
        <taxon>Flavobacteriales</taxon>
        <taxon>Flavobacteriaceae</taxon>
        <taxon>Maribacter</taxon>
    </lineage>
</organism>
<evidence type="ECO:0000256" key="5">
    <source>
        <dbReference type="SAM" id="SignalP"/>
    </source>
</evidence>
<keyword evidence="10" id="KW-1185">Reference proteome</keyword>
<evidence type="ECO:0000313" key="7">
    <source>
        <dbReference type="EMBL" id="MBD1262768.1"/>
    </source>
</evidence>